<evidence type="ECO:0000256" key="3">
    <source>
        <dbReference type="ARBA" id="ARBA00023163"/>
    </source>
</evidence>
<keyword evidence="3" id="KW-0804">Transcription</keyword>
<evidence type="ECO:0000259" key="5">
    <source>
        <dbReference type="PROSITE" id="PS50888"/>
    </source>
</evidence>
<sequence>MEHTSHCLPKKPHSVSNTQCVGQFPHSVCVDPTTKGLLSPEMRRLSCSQDVAFLPYMMGSAIDEHYFSSLYNIHSQASYHTHSHLEGYYGPSYIRKRNERERQRVKCVNEGYARLQSHLPQEYLEKRLSKVQTLKAAIKYINLLQEALGSEMSRVPLQEENHVRSFNNDEEQGFCHLLRRSFQQ</sequence>
<dbReference type="PROSITE" id="PS50888">
    <property type="entry name" value="BHLH"/>
    <property type="match status" value="1"/>
</dbReference>
<proteinExistence type="predicted"/>
<dbReference type="GO" id="GO:0046983">
    <property type="term" value="F:protein dimerization activity"/>
    <property type="evidence" value="ECO:0007669"/>
    <property type="project" value="InterPro"/>
</dbReference>
<evidence type="ECO:0000256" key="2">
    <source>
        <dbReference type="ARBA" id="ARBA00023125"/>
    </source>
</evidence>
<evidence type="ECO:0000313" key="7">
    <source>
        <dbReference type="Proteomes" id="UP001295444"/>
    </source>
</evidence>
<dbReference type="Pfam" id="PF00010">
    <property type="entry name" value="HLH"/>
    <property type="match status" value="1"/>
</dbReference>
<dbReference type="Gene3D" id="4.10.280.10">
    <property type="entry name" value="Helix-loop-helix DNA-binding domain"/>
    <property type="match status" value="1"/>
</dbReference>
<dbReference type="SMART" id="SM00353">
    <property type="entry name" value="HLH"/>
    <property type="match status" value="1"/>
</dbReference>
<reference evidence="6" key="1">
    <citation type="submission" date="2022-03" db="EMBL/GenBank/DDBJ databases">
        <authorList>
            <person name="Alioto T."/>
            <person name="Alioto T."/>
            <person name="Gomez Garrido J."/>
        </authorList>
    </citation>
    <scope>NUCLEOTIDE SEQUENCE</scope>
</reference>
<dbReference type="GO" id="GO:0005634">
    <property type="term" value="C:nucleus"/>
    <property type="evidence" value="ECO:0007669"/>
    <property type="project" value="UniProtKB-ARBA"/>
</dbReference>
<dbReference type="GO" id="GO:0001227">
    <property type="term" value="F:DNA-binding transcription repressor activity, RNA polymerase II-specific"/>
    <property type="evidence" value="ECO:0007669"/>
    <property type="project" value="UniProtKB-ARBA"/>
</dbReference>
<keyword evidence="4" id="KW-0539">Nucleus</keyword>
<dbReference type="FunFam" id="4.10.280.10:FF:000038">
    <property type="entry name" value="achaete-scute homolog 3"/>
    <property type="match status" value="1"/>
</dbReference>
<dbReference type="InterPro" id="IPR011598">
    <property type="entry name" value="bHLH_dom"/>
</dbReference>
<evidence type="ECO:0000256" key="4">
    <source>
        <dbReference type="ARBA" id="ARBA00023242"/>
    </source>
</evidence>
<dbReference type="InterPro" id="IPR036638">
    <property type="entry name" value="HLH_DNA-bd_sf"/>
</dbReference>
<dbReference type="EMBL" id="OW240923">
    <property type="protein sequence ID" value="CAH2325519.1"/>
    <property type="molecule type" value="Genomic_DNA"/>
</dbReference>
<dbReference type="GO" id="GO:0060429">
    <property type="term" value="P:epithelium development"/>
    <property type="evidence" value="ECO:0007669"/>
    <property type="project" value="UniProtKB-ARBA"/>
</dbReference>
<gene>
    <name evidence="6" type="ORF">PECUL_23A016051</name>
</gene>
<keyword evidence="2" id="KW-0238">DNA-binding</keyword>
<dbReference type="PANTHER" id="PTHR23349">
    <property type="entry name" value="BASIC HELIX-LOOP-HELIX TRANSCRIPTION FACTOR, TWIST"/>
    <property type="match status" value="1"/>
</dbReference>
<keyword evidence="1" id="KW-0805">Transcription regulation</keyword>
<keyword evidence="7" id="KW-1185">Reference proteome</keyword>
<dbReference type="InterPro" id="IPR050283">
    <property type="entry name" value="E-box_TF_Regulators"/>
</dbReference>
<accession>A0AAD1TK57</accession>
<dbReference type="AlphaFoldDB" id="A0AAD1TK57"/>
<dbReference type="SUPFAM" id="SSF47459">
    <property type="entry name" value="HLH, helix-loop-helix DNA-binding domain"/>
    <property type="match status" value="1"/>
</dbReference>
<dbReference type="Proteomes" id="UP001295444">
    <property type="component" value="Chromosome 12"/>
</dbReference>
<dbReference type="CDD" id="cd19745">
    <property type="entry name" value="bHLH_TS_ASCL3"/>
    <property type="match status" value="1"/>
</dbReference>
<evidence type="ECO:0000256" key="1">
    <source>
        <dbReference type="ARBA" id="ARBA00023015"/>
    </source>
</evidence>
<protein>
    <submittedName>
        <fullName evidence="6">Achaete-scute homolog 3</fullName>
    </submittedName>
</protein>
<name>A0AAD1TK57_PELCU</name>
<organism evidence="6 7">
    <name type="scientific">Pelobates cultripes</name>
    <name type="common">Western spadefoot toad</name>
    <dbReference type="NCBI Taxonomy" id="61616"/>
    <lineage>
        <taxon>Eukaryota</taxon>
        <taxon>Metazoa</taxon>
        <taxon>Chordata</taxon>
        <taxon>Craniata</taxon>
        <taxon>Vertebrata</taxon>
        <taxon>Euteleostomi</taxon>
        <taxon>Amphibia</taxon>
        <taxon>Batrachia</taxon>
        <taxon>Anura</taxon>
        <taxon>Pelobatoidea</taxon>
        <taxon>Pelobatidae</taxon>
        <taxon>Pelobates</taxon>
    </lineage>
</organism>
<feature type="domain" description="BHLH" evidence="5">
    <location>
        <begin position="92"/>
        <end position="144"/>
    </location>
</feature>
<dbReference type="GO" id="GO:0005667">
    <property type="term" value="C:transcription regulator complex"/>
    <property type="evidence" value="ECO:0007669"/>
    <property type="project" value="UniProtKB-ARBA"/>
</dbReference>
<dbReference type="PANTHER" id="PTHR23349:SF108">
    <property type="entry name" value="BHLH DOMAIN-CONTAINING PROTEIN"/>
    <property type="match status" value="1"/>
</dbReference>
<dbReference type="GO" id="GO:0048513">
    <property type="term" value="P:animal organ development"/>
    <property type="evidence" value="ECO:0007669"/>
    <property type="project" value="UniProtKB-ARBA"/>
</dbReference>
<dbReference type="GO" id="GO:0000977">
    <property type="term" value="F:RNA polymerase II transcription regulatory region sequence-specific DNA binding"/>
    <property type="evidence" value="ECO:0007669"/>
    <property type="project" value="TreeGrafter"/>
</dbReference>
<evidence type="ECO:0000313" key="6">
    <source>
        <dbReference type="EMBL" id="CAH2325519.1"/>
    </source>
</evidence>